<keyword evidence="4" id="KW-1185">Reference proteome</keyword>
<feature type="transmembrane region" description="Helical" evidence="1">
    <location>
        <begin position="50"/>
        <end position="75"/>
    </location>
</feature>
<dbReference type="InterPro" id="IPR027268">
    <property type="entry name" value="Peptidase_M4/M1_CTD_sf"/>
</dbReference>
<keyword evidence="1" id="KW-0472">Membrane</keyword>
<dbReference type="AlphaFoldDB" id="A0A6L9L552"/>
<keyword evidence="1" id="KW-0812">Transmembrane</keyword>
<feature type="transmembrane region" description="Helical" evidence="1">
    <location>
        <begin position="136"/>
        <end position="163"/>
    </location>
</feature>
<proteinExistence type="predicted"/>
<feature type="transmembrane region" description="Helical" evidence="1">
    <location>
        <begin position="408"/>
        <end position="430"/>
    </location>
</feature>
<evidence type="ECO:0000313" key="3">
    <source>
        <dbReference type="EMBL" id="NDU94547.1"/>
    </source>
</evidence>
<evidence type="ECO:0000256" key="1">
    <source>
        <dbReference type="SAM" id="Phobius"/>
    </source>
</evidence>
<dbReference type="Pfam" id="PF01433">
    <property type="entry name" value="Peptidase_M1"/>
    <property type="match status" value="1"/>
</dbReference>
<gene>
    <name evidence="3" type="ORF">GK108_06645</name>
</gene>
<dbReference type="GO" id="GO:0008237">
    <property type="term" value="F:metallopeptidase activity"/>
    <property type="evidence" value="ECO:0007669"/>
    <property type="project" value="InterPro"/>
</dbReference>
<keyword evidence="1" id="KW-1133">Transmembrane helix</keyword>
<dbReference type="RefSeq" id="WP_163944717.1">
    <property type="nucleotide sequence ID" value="NZ_JAAFZH010000002.1"/>
</dbReference>
<dbReference type="EMBL" id="JAAFZH010000002">
    <property type="protein sequence ID" value="NDU94547.1"/>
    <property type="molecule type" value="Genomic_DNA"/>
</dbReference>
<dbReference type="Gene3D" id="1.10.390.10">
    <property type="entry name" value="Neutral Protease Domain 2"/>
    <property type="match status" value="1"/>
</dbReference>
<comment type="caution">
    <text evidence="3">The sequence shown here is derived from an EMBL/GenBank/DDBJ whole genome shotgun (WGS) entry which is preliminary data.</text>
</comment>
<evidence type="ECO:0000313" key="4">
    <source>
        <dbReference type="Proteomes" id="UP000474175"/>
    </source>
</evidence>
<feature type="transmembrane region" description="Helical" evidence="1">
    <location>
        <begin position="247"/>
        <end position="264"/>
    </location>
</feature>
<feature type="transmembrane region" description="Helical" evidence="1">
    <location>
        <begin position="564"/>
        <end position="585"/>
    </location>
</feature>
<feature type="domain" description="Peptidase M1 membrane alanine aminopeptidase" evidence="2">
    <location>
        <begin position="855"/>
        <end position="1049"/>
    </location>
</feature>
<dbReference type="SUPFAM" id="SSF55486">
    <property type="entry name" value="Metalloproteases ('zincins'), catalytic domain"/>
    <property type="match status" value="1"/>
</dbReference>
<evidence type="ECO:0000259" key="2">
    <source>
        <dbReference type="Pfam" id="PF01433"/>
    </source>
</evidence>
<dbReference type="GO" id="GO:0008270">
    <property type="term" value="F:zinc ion binding"/>
    <property type="evidence" value="ECO:0007669"/>
    <property type="project" value="InterPro"/>
</dbReference>
<name>A0A6L9L552_9BACT</name>
<organism evidence="3 4">
    <name type="scientific">Spirosoma terrae</name>
    <dbReference type="NCBI Taxonomy" id="1968276"/>
    <lineage>
        <taxon>Bacteria</taxon>
        <taxon>Pseudomonadati</taxon>
        <taxon>Bacteroidota</taxon>
        <taxon>Cytophagia</taxon>
        <taxon>Cytophagales</taxon>
        <taxon>Cytophagaceae</taxon>
        <taxon>Spirosoma</taxon>
    </lineage>
</organism>
<feature type="transmembrane region" description="Helical" evidence="1">
    <location>
        <begin position="21"/>
        <end position="38"/>
    </location>
</feature>
<feature type="transmembrane region" description="Helical" evidence="1">
    <location>
        <begin position="520"/>
        <end position="543"/>
    </location>
</feature>
<feature type="transmembrane region" description="Helical" evidence="1">
    <location>
        <begin position="445"/>
        <end position="466"/>
    </location>
</feature>
<feature type="transmembrane region" description="Helical" evidence="1">
    <location>
        <begin position="321"/>
        <end position="344"/>
    </location>
</feature>
<sequence>MVSSLLRFEFAYHSRQLTFRAAILLFFGLGVVATQGHFGGNDVHANSPYVITYLVGFLSLFSAFVGTLFCANVVLRDTTYRMDTILYVTPVGRLTYFASRFVGLLCAVFLVLCSAVAGIAVGSILLKPEQTGPFDLWYFCQPLLVFGLPNVLFTSCALFCVALFTRNLRALYATGMLLYVLYLLGSILGNSPVFANATIKTAGPDMLSIILDPFGLSAFFGETRSWSDEQRNTQLFPVGQTFLLNRLLWTSLSCLLLAATYRYFPFRLPISSKTARKKQREKAVRYVTYRRVVVQTKGALYGWTTLCSQLRMEIISLLKDIPFMVMLGLWIFVFTVEVNDALVGGIYGVRIYPSTGVMVDELRSMRPAMLLLIFYAADLLEREREANMQALVYTTPVPSASMWAAKTLTLGVLVAILVSVNIAIGVAIQLVHDYAAIDFTMYLSLYYYSGLPLFLLAVLVVFIQIISPNKYLGMLLNVVVAVVWLFSRRLGLEHFLLRYATVPDLQFSEMNGFGHYTKAFFWYMLYWSAFAVVLSCLTVAVWQRSLYQRWWQRITAIRSSVSRLSVLIGIVGLLAWLSAGAYIYYQTNVVGRYRTRKNQIDWQIRYEKTYQPLSKLPQPIIRSVKTVVAIHPKAGRYTVKGCYVLKNESSQPLSTIWVGVDPDVTRSTIAISEANTLRHDAEFDQYWFSLSKPLEPGAELTLTFSMDVVRSGFMPFNNEHSVVENGTYIELEKYVPQLGYNSRYETDDALARKEGGLPKKNTVRSRDNQYHLIHYETTISTEPDQYVATVGNLQNSWTANNRRFFYYKTSAPINFMFALSSARYVVHQEKYKGVELRICHQSGWSRNVATMTQAMKDALEYGNNQFSTYPLKRLTVAEIPHYRGAATAYPGVIFSAERINFMGDFRDTNRLNYGYAIVAHEVLHQWWANKVASVYGPGQGLLTESLAKYAEAVITEKAFGKMKLRQYWQADNRLYFSMRNLDGPELPLCTSEQPAVYYQKGGLVMYAIKEELGEAKLNRALRQLIRKHAYPGNKATVDDLVRELGQEASLIQRKRISDWLNKVIVYSMNVRVVSCRSLPTGQFRVTLRVTLAKTDQTKGKLPPDDLIDVALFDQVADDWNQTTKPVYLQKHLITKNETLITLTVSKRPKAVAIDPYGYVLDENPTDNVASF</sequence>
<feature type="transmembrane region" description="Helical" evidence="1">
    <location>
        <begin position="170"/>
        <end position="188"/>
    </location>
</feature>
<protein>
    <recommendedName>
        <fullName evidence="2">Peptidase M1 membrane alanine aminopeptidase domain-containing protein</fullName>
    </recommendedName>
</protein>
<dbReference type="Proteomes" id="UP000474175">
    <property type="component" value="Unassembled WGS sequence"/>
</dbReference>
<feature type="transmembrane region" description="Helical" evidence="1">
    <location>
        <begin position="471"/>
        <end position="487"/>
    </location>
</feature>
<accession>A0A6L9L552</accession>
<dbReference type="InterPro" id="IPR014782">
    <property type="entry name" value="Peptidase_M1_dom"/>
</dbReference>
<reference evidence="3 4" key="1">
    <citation type="submission" date="2020-02" db="EMBL/GenBank/DDBJ databases">
        <title>Draft genome sequence of two Spirosoma agri KCTC 52727 and Spirosoma terrae KCTC 52035.</title>
        <authorList>
            <person name="Rojas J."/>
            <person name="Ambika Manirajan B."/>
            <person name="Suarez C."/>
            <person name="Ratering S."/>
            <person name="Schnell S."/>
        </authorList>
    </citation>
    <scope>NUCLEOTIDE SEQUENCE [LARGE SCALE GENOMIC DNA]</scope>
    <source>
        <strain evidence="3 4">KCTC 52035</strain>
    </source>
</reference>
<feature type="transmembrane region" description="Helical" evidence="1">
    <location>
        <begin position="101"/>
        <end position="124"/>
    </location>
</feature>